<dbReference type="AlphaFoldDB" id="A0A5N6ZMN2"/>
<proteinExistence type="predicted"/>
<dbReference type="RefSeq" id="XP_031921317.1">
    <property type="nucleotide sequence ID" value="XM_032071246.1"/>
</dbReference>
<name>A0A5N6ZMN2_9EURO</name>
<sequence>MAQIQRPETLSSIAQKISNRFLINETQRFELWAKNLGLYHLGHSSLDYRFRDAPSLFEFTVSLLRNLEALLVQRELDTPKTSVQPQEQFSDDSEEDDFGSSDDESIIDLLLSGVAACIDKLYRLSFKIRNPAMRLGFSKALKYRALDPETGVDLIDQFRESDQRHLEQLFASYRSTSARDLEKDFLVQRLAKANTRRRQQFAYWKKRRGQFETMSRMVPIEEMAPDSFVQGPENGPNLDVPVVPTAPSQPSTATHLDVSKVNLDDDSSVISISRTHILRDLRPYLCTYEDCKDADQQYDSLSDWINHETITHQSKSNTAYNEKREMSVEAPRKCPFCLEDAGPHHIATHLRRVACFSLPRSVGDAEDGDSFAGTMPSKLSPVISCRINSSVSLVLSTFSGVDIMPCWARSLEI</sequence>
<evidence type="ECO:0008006" key="4">
    <source>
        <dbReference type="Google" id="ProtNLM"/>
    </source>
</evidence>
<dbReference type="Proteomes" id="UP000326268">
    <property type="component" value="Unassembled WGS sequence"/>
</dbReference>
<dbReference type="OrthoDB" id="6133115at2759"/>
<dbReference type="PANTHER" id="PTHR35391:SF5">
    <property type="entry name" value="DUF6590 DOMAIN-CONTAINING PROTEIN"/>
    <property type="match status" value="1"/>
</dbReference>
<dbReference type="PANTHER" id="PTHR35391">
    <property type="entry name" value="C2H2-TYPE DOMAIN-CONTAINING PROTEIN-RELATED"/>
    <property type="match status" value="1"/>
</dbReference>
<evidence type="ECO:0000256" key="1">
    <source>
        <dbReference type="SAM" id="MobiDB-lite"/>
    </source>
</evidence>
<evidence type="ECO:0000313" key="3">
    <source>
        <dbReference type="Proteomes" id="UP000326268"/>
    </source>
</evidence>
<protein>
    <recommendedName>
        <fullName evidence="4">C2H2-type domain-containing protein</fullName>
    </recommendedName>
</protein>
<reference evidence="2 3" key="1">
    <citation type="submission" date="2019-04" db="EMBL/GenBank/DDBJ databases">
        <title>Friends and foes A comparative genomics studyof 23 Aspergillus species from section Flavi.</title>
        <authorList>
            <consortium name="DOE Joint Genome Institute"/>
            <person name="Kjaerbolling I."/>
            <person name="Vesth T."/>
            <person name="Frisvad J.C."/>
            <person name="Nybo J.L."/>
            <person name="Theobald S."/>
            <person name="Kildgaard S."/>
            <person name="Isbrandt T."/>
            <person name="Kuo A."/>
            <person name="Sato A."/>
            <person name="Lyhne E.K."/>
            <person name="Kogle M.E."/>
            <person name="Wiebenga A."/>
            <person name="Kun R.S."/>
            <person name="Lubbers R.J."/>
            <person name="Makela M.R."/>
            <person name="Barry K."/>
            <person name="Chovatia M."/>
            <person name="Clum A."/>
            <person name="Daum C."/>
            <person name="Haridas S."/>
            <person name="He G."/>
            <person name="LaButti K."/>
            <person name="Lipzen A."/>
            <person name="Mondo S."/>
            <person name="Riley R."/>
            <person name="Salamov A."/>
            <person name="Simmons B.A."/>
            <person name="Magnuson J.K."/>
            <person name="Henrissat B."/>
            <person name="Mortensen U.H."/>
            <person name="Larsen T.O."/>
            <person name="Devries R.P."/>
            <person name="Grigoriev I.V."/>
            <person name="Machida M."/>
            <person name="Baker S.E."/>
            <person name="Andersen M.R."/>
        </authorList>
    </citation>
    <scope>NUCLEOTIDE SEQUENCE [LARGE SCALE GENOMIC DNA]</scope>
    <source>
        <strain evidence="2 3">CBS 763.97</strain>
    </source>
</reference>
<dbReference type="EMBL" id="ML737912">
    <property type="protein sequence ID" value="KAE8358236.1"/>
    <property type="molecule type" value="Genomic_DNA"/>
</dbReference>
<organism evidence="2 3">
    <name type="scientific">Aspergillus caelatus</name>
    <dbReference type="NCBI Taxonomy" id="61420"/>
    <lineage>
        <taxon>Eukaryota</taxon>
        <taxon>Fungi</taxon>
        <taxon>Dikarya</taxon>
        <taxon>Ascomycota</taxon>
        <taxon>Pezizomycotina</taxon>
        <taxon>Eurotiomycetes</taxon>
        <taxon>Eurotiomycetidae</taxon>
        <taxon>Eurotiales</taxon>
        <taxon>Aspergillaceae</taxon>
        <taxon>Aspergillus</taxon>
        <taxon>Aspergillus subgen. Circumdati</taxon>
    </lineage>
</organism>
<dbReference type="GeneID" id="43655692"/>
<gene>
    <name evidence="2" type="ORF">BDV27DRAFT_150625</name>
</gene>
<evidence type="ECO:0000313" key="2">
    <source>
        <dbReference type="EMBL" id="KAE8358236.1"/>
    </source>
</evidence>
<feature type="region of interest" description="Disordered" evidence="1">
    <location>
        <begin position="78"/>
        <end position="101"/>
    </location>
</feature>
<feature type="compositionally biased region" description="Acidic residues" evidence="1">
    <location>
        <begin position="89"/>
        <end position="101"/>
    </location>
</feature>
<accession>A0A5N6ZMN2</accession>
<keyword evidence="3" id="KW-1185">Reference proteome</keyword>